<sequence length="95" mass="10343">MQFAKMAVRISGCLIIIDTRSLLSTYPESTSFTGSFEEGECSGLLVGAQWAKQQQLGKLILETDNKGAADALQGFHLIYLGCLIFTNYSGNSILF</sequence>
<comment type="caution">
    <text evidence="1">The sequence shown here is derived from an EMBL/GenBank/DDBJ whole genome shotgun (WGS) entry which is preliminary data.</text>
</comment>
<evidence type="ECO:0000313" key="1">
    <source>
        <dbReference type="EMBL" id="KAF5177830.1"/>
    </source>
</evidence>
<accession>A0A7J6V0E8</accession>
<reference evidence="1 2" key="1">
    <citation type="submission" date="2020-06" db="EMBL/GenBank/DDBJ databases">
        <title>Transcriptomic and genomic resources for Thalictrum thalictroides and T. hernandezii: Facilitating candidate gene discovery in an emerging model plant lineage.</title>
        <authorList>
            <person name="Arias T."/>
            <person name="Riano-Pachon D.M."/>
            <person name="Di Stilio V.S."/>
        </authorList>
    </citation>
    <scope>NUCLEOTIDE SEQUENCE [LARGE SCALE GENOMIC DNA]</scope>
    <source>
        <strain evidence="2">cv. WT478/WT964</strain>
        <tissue evidence="1">Leaves</tissue>
    </source>
</reference>
<organism evidence="1 2">
    <name type="scientific">Thalictrum thalictroides</name>
    <name type="common">Rue-anemone</name>
    <name type="synonym">Anemone thalictroides</name>
    <dbReference type="NCBI Taxonomy" id="46969"/>
    <lineage>
        <taxon>Eukaryota</taxon>
        <taxon>Viridiplantae</taxon>
        <taxon>Streptophyta</taxon>
        <taxon>Embryophyta</taxon>
        <taxon>Tracheophyta</taxon>
        <taxon>Spermatophyta</taxon>
        <taxon>Magnoliopsida</taxon>
        <taxon>Ranunculales</taxon>
        <taxon>Ranunculaceae</taxon>
        <taxon>Thalictroideae</taxon>
        <taxon>Thalictrum</taxon>
    </lineage>
</organism>
<dbReference type="OrthoDB" id="1108735at2759"/>
<proteinExistence type="predicted"/>
<name>A0A7J6V0E8_THATH</name>
<protein>
    <recommendedName>
        <fullName evidence="3">RNase H type-1 domain-containing protein</fullName>
    </recommendedName>
</protein>
<dbReference type="Proteomes" id="UP000554482">
    <property type="component" value="Unassembled WGS sequence"/>
</dbReference>
<keyword evidence="2" id="KW-1185">Reference proteome</keyword>
<dbReference type="AlphaFoldDB" id="A0A7J6V0E8"/>
<evidence type="ECO:0000313" key="2">
    <source>
        <dbReference type="Proteomes" id="UP000554482"/>
    </source>
</evidence>
<evidence type="ECO:0008006" key="3">
    <source>
        <dbReference type="Google" id="ProtNLM"/>
    </source>
</evidence>
<dbReference type="EMBL" id="JABWDY010040867">
    <property type="protein sequence ID" value="KAF5177830.1"/>
    <property type="molecule type" value="Genomic_DNA"/>
</dbReference>
<gene>
    <name evidence="1" type="ORF">FRX31_032585</name>
</gene>